<dbReference type="InterPro" id="IPR009839">
    <property type="entry name" value="SseB_N"/>
</dbReference>
<dbReference type="EMBL" id="JBHSGI010000002">
    <property type="protein sequence ID" value="MFC4667088.1"/>
    <property type="molecule type" value="Genomic_DNA"/>
</dbReference>
<feature type="region of interest" description="Disordered" evidence="1">
    <location>
        <begin position="243"/>
        <end position="263"/>
    </location>
</feature>
<protein>
    <submittedName>
        <fullName evidence="3">SseB family protein</fullName>
    </submittedName>
</protein>
<sequence length="263" mass="27240">MTETTLLDSAHAAMEAAPEDAQARLRFYERLADGELFLMLAEEALGDTLSPEIFELSDGRFVLAFDREERLSAFAGGRSVPYAGLSGRALARLLAEQGLGLGLNLEVAPSSILLPAEAVAWLVETLAGAPDEAQEQIAEVAPPRGLPEALLGALDAKLAAAGGMAQAAHLVGVTYAGGGKGHLLAFTDAEPGAESALAQAVAEALTFSGIEAGALDVAFFAGTDPMALRLDRAGLRFDLPQQATAQTRRAAPGSDPARPPILR</sequence>
<evidence type="ECO:0000313" key="3">
    <source>
        <dbReference type="EMBL" id="MFC4667088.1"/>
    </source>
</evidence>
<evidence type="ECO:0000313" key="4">
    <source>
        <dbReference type="Proteomes" id="UP001595973"/>
    </source>
</evidence>
<dbReference type="RefSeq" id="WP_380714997.1">
    <property type="nucleotide sequence ID" value="NZ_JBHSGI010000002.1"/>
</dbReference>
<comment type="caution">
    <text evidence="3">The sequence shown here is derived from an EMBL/GenBank/DDBJ whole genome shotgun (WGS) entry which is preliminary data.</text>
</comment>
<feature type="domain" description="SseB protein N-terminal" evidence="2">
    <location>
        <begin position="12"/>
        <end position="121"/>
    </location>
</feature>
<proteinExistence type="predicted"/>
<evidence type="ECO:0000259" key="2">
    <source>
        <dbReference type="Pfam" id="PF07179"/>
    </source>
</evidence>
<reference evidence="4" key="1">
    <citation type="journal article" date="2019" name="Int. J. Syst. Evol. Microbiol.">
        <title>The Global Catalogue of Microorganisms (GCM) 10K type strain sequencing project: providing services to taxonomists for standard genome sequencing and annotation.</title>
        <authorList>
            <consortium name="The Broad Institute Genomics Platform"/>
            <consortium name="The Broad Institute Genome Sequencing Center for Infectious Disease"/>
            <person name="Wu L."/>
            <person name="Ma J."/>
        </authorList>
    </citation>
    <scope>NUCLEOTIDE SEQUENCE [LARGE SCALE GENOMIC DNA]</scope>
    <source>
        <strain evidence="4">CGMCC 4.7283</strain>
    </source>
</reference>
<accession>A0ABV9KB29</accession>
<dbReference type="Proteomes" id="UP001595973">
    <property type="component" value="Unassembled WGS sequence"/>
</dbReference>
<dbReference type="Pfam" id="PF07179">
    <property type="entry name" value="SseB"/>
    <property type="match status" value="1"/>
</dbReference>
<evidence type="ECO:0000256" key="1">
    <source>
        <dbReference type="SAM" id="MobiDB-lite"/>
    </source>
</evidence>
<gene>
    <name evidence="3" type="ORF">ACFO5X_00855</name>
</gene>
<name>A0ABV9KB29_9RHOB</name>
<organism evidence="3 4">
    <name type="scientific">Seohaeicola nanhaiensis</name>
    <dbReference type="NCBI Taxonomy" id="1387282"/>
    <lineage>
        <taxon>Bacteria</taxon>
        <taxon>Pseudomonadati</taxon>
        <taxon>Pseudomonadota</taxon>
        <taxon>Alphaproteobacteria</taxon>
        <taxon>Rhodobacterales</taxon>
        <taxon>Roseobacteraceae</taxon>
        <taxon>Seohaeicola</taxon>
    </lineage>
</organism>
<keyword evidence="4" id="KW-1185">Reference proteome</keyword>